<feature type="transmembrane region" description="Helical" evidence="1">
    <location>
        <begin position="12"/>
        <end position="34"/>
    </location>
</feature>
<accession>A0ABR9WUC4</accession>
<keyword evidence="3" id="KW-1185">Reference proteome</keyword>
<sequence length="195" mass="22884">MENKYKNRKYRFSIAIPILTIIGIGIVTVFSAYYEKKWSFNWSEIRGKIKDSIKIAEIHGISNGVGGNGMSTEKEVNRRRWIMENATDKELLNLIEYPNGTIKAIAYEGLLRRNEFKWKTELTLKAINDTIYRVDYQSGCLSSNRLIGEYLIEDVLMIDERMPVSRNLIKIDFEFNEDDKKKILSSYRRITFDDF</sequence>
<dbReference type="RefSeq" id="WP_194096800.1">
    <property type="nucleotide sequence ID" value="NZ_JADFTZ010000005.1"/>
</dbReference>
<gene>
    <name evidence="2" type="ORF">IM755_11065</name>
</gene>
<organism evidence="2 3">
    <name type="scientific">Flavobacterium proteolyticum</name>
    <dbReference type="NCBI Taxonomy" id="2911683"/>
    <lineage>
        <taxon>Bacteria</taxon>
        <taxon>Pseudomonadati</taxon>
        <taxon>Bacteroidota</taxon>
        <taxon>Flavobacteriia</taxon>
        <taxon>Flavobacteriales</taxon>
        <taxon>Flavobacteriaceae</taxon>
        <taxon>Flavobacterium</taxon>
    </lineage>
</organism>
<reference evidence="2 3" key="1">
    <citation type="submission" date="2020-10" db="EMBL/GenBank/DDBJ databases">
        <title>The genome sequence of Flavobacterium aquaticum 1Y8A.</title>
        <authorList>
            <person name="Liu Y."/>
        </authorList>
    </citation>
    <scope>NUCLEOTIDE SEQUENCE [LARGE SCALE GENOMIC DNA]</scope>
    <source>
        <strain evidence="2 3">1Y8A</strain>
    </source>
</reference>
<name>A0ABR9WUC4_9FLAO</name>
<dbReference type="Proteomes" id="UP000656274">
    <property type="component" value="Unassembled WGS sequence"/>
</dbReference>
<comment type="caution">
    <text evidence="2">The sequence shown here is derived from an EMBL/GenBank/DDBJ whole genome shotgun (WGS) entry which is preliminary data.</text>
</comment>
<dbReference type="EMBL" id="JADFTZ010000005">
    <property type="protein sequence ID" value="MBE9577252.1"/>
    <property type="molecule type" value="Genomic_DNA"/>
</dbReference>
<keyword evidence="1" id="KW-0472">Membrane</keyword>
<keyword evidence="1" id="KW-1133">Transmembrane helix</keyword>
<protein>
    <submittedName>
        <fullName evidence="2">Uncharacterized protein</fullName>
    </submittedName>
</protein>
<evidence type="ECO:0000256" key="1">
    <source>
        <dbReference type="SAM" id="Phobius"/>
    </source>
</evidence>
<keyword evidence="1" id="KW-0812">Transmembrane</keyword>
<evidence type="ECO:0000313" key="2">
    <source>
        <dbReference type="EMBL" id="MBE9577252.1"/>
    </source>
</evidence>
<proteinExistence type="predicted"/>
<evidence type="ECO:0000313" key="3">
    <source>
        <dbReference type="Proteomes" id="UP000656274"/>
    </source>
</evidence>